<feature type="non-terminal residue" evidence="1">
    <location>
        <position position="43"/>
    </location>
</feature>
<protein>
    <submittedName>
        <fullName evidence="1">Uncharacterized protein</fullName>
    </submittedName>
</protein>
<proteinExistence type="predicted"/>
<gene>
    <name evidence="1" type="ORF">NEIELOOT_01812</name>
</gene>
<evidence type="ECO:0000313" key="1">
    <source>
        <dbReference type="EMBL" id="EFE49418.1"/>
    </source>
</evidence>
<sequence>MASMKQLQLPSRLMWLSYSLDCILAKVQRRKGEWDHLQQARVQ</sequence>
<comment type="caution">
    <text evidence="1">The sequence shown here is derived from an EMBL/GenBank/DDBJ whole genome shotgun (WGS) entry which is preliminary data.</text>
</comment>
<organism evidence="1 2">
    <name type="scientific">Neisseria elongata subsp. glycolytica ATCC 29315</name>
    <dbReference type="NCBI Taxonomy" id="546263"/>
    <lineage>
        <taxon>Bacteria</taxon>
        <taxon>Pseudomonadati</taxon>
        <taxon>Pseudomonadota</taxon>
        <taxon>Betaproteobacteria</taxon>
        <taxon>Neisseriales</taxon>
        <taxon>Neisseriaceae</taxon>
        <taxon>Neisseria</taxon>
    </lineage>
</organism>
<dbReference type="AlphaFoldDB" id="D4DRW9"/>
<name>D4DRW9_NEIEG</name>
<reference evidence="1 2" key="1">
    <citation type="submission" date="2010-02" db="EMBL/GenBank/DDBJ databases">
        <authorList>
            <person name="Weinstock G."/>
            <person name="Sodergren E."/>
            <person name="Clifton S."/>
            <person name="Fulton L."/>
            <person name="Fulton B."/>
            <person name="Courtney L."/>
            <person name="Fronick C."/>
            <person name="Harrison M."/>
            <person name="Strong C."/>
            <person name="Farmer C."/>
            <person name="Delahaunty K."/>
            <person name="Markovic C."/>
            <person name="Hall O."/>
            <person name="Minx P."/>
            <person name="Tomlinson C."/>
            <person name="Mitreva M."/>
            <person name="Nelson J."/>
            <person name="Hou S."/>
            <person name="Wollam A."/>
            <person name="Pepin K.H."/>
            <person name="Johnson M."/>
            <person name="Bhonagiri V."/>
            <person name="Zhang X."/>
            <person name="Suruliraj S."/>
            <person name="Warren W."/>
            <person name="Chinwalla A."/>
            <person name="Mardis E.R."/>
            <person name="Wilson R.K."/>
        </authorList>
    </citation>
    <scope>NUCLEOTIDE SEQUENCE [LARGE SCALE GENOMIC DNA]</scope>
    <source>
        <strain evidence="1 2">ATCC 29315</strain>
    </source>
</reference>
<accession>D4DRW9</accession>
<dbReference type="Proteomes" id="UP000005536">
    <property type="component" value="Unassembled WGS sequence"/>
</dbReference>
<evidence type="ECO:0000313" key="2">
    <source>
        <dbReference type="Proteomes" id="UP000005536"/>
    </source>
</evidence>
<dbReference type="EMBL" id="ADBF01000130">
    <property type="protein sequence ID" value="EFE49418.1"/>
    <property type="molecule type" value="Genomic_DNA"/>
</dbReference>